<evidence type="ECO:0000313" key="6">
    <source>
        <dbReference type="EMBL" id="MDC7683453.1"/>
    </source>
</evidence>
<dbReference type="GO" id="GO:0016787">
    <property type="term" value="F:hydrolase activity"/>
    <property type="evidence" value="ECO:0007669"/>
    <property type="project" value="UniProtKB-KW"/>
</dbReference>
<feature type="coiled-coil region" evidence="5">
    <location>
        <begin position="84"/>
        <end position="111"/>
    </location>
</feature>
<name>A0ABT5HU28_9CAUL</name>
<dbReference type="PANTHER" id="PTHR43434:SF1">
    <property type="entry name" value="PHOSPHOGLYCOLATE PHOSPHATASE"/>
    <property type="match status" value="1"/>
</dbReference>
<evidence type="ECO:0000256" key="5">
    <source>
        <dbReference type="SAM" id="Coils"/>
    </source>
</evidence>
<dbReference type="Gene3D" id="3.40.50.1000">
    <property type="entry name" value="HAD superfamily/HAD-like"/>
    <property type="match status" value="1"/>
</dbReference>
<comment type="catalytic activity">
    <reaction evidence="1">
        <text>2-phosphoglycolate + H2O = glycolate + phosphate</text>
        <dbReference type="Rhea" id="RHEA:14369"/>
        <dbReference type="ChEBI" id="CHEBI:15377"/>
        <dbReference type="ChEBI" id="CHEBI:29805"/>
        <dbReference type="ChEBI" id="CHEBI:43474"/>
        <dbReference type="ChEBI" id="CHEBI:58033"/>
        <dbReference type="EC" id="3.1.3.18"/>
    </reaction>
</comment>
<keyword evidence="7" id="KW-1185">Reference proteome</keyword>
<gene>
    <name evidence="6" type="ORF">PQU92_09215</name>
</gene>
<organism evidence="6 7">
    <name type="scientific">Asticcacaulis aquaticus</name>
    <dbReference type="NCBI Taxonomy" id="2984212"/>
    <lineage>
        <taxon>Bacteria</taxon>
        <taxon>Pseudomonadati</taxon>
        <taxon>Pseudomonadota</taxon>
        <taxon>Alphaproteobacteria</taxon>
        <taxon>Caulobacterales</taxon>
        <taxon>Caulobacteraceae</taxon>
        <taxon>Asticcacaulis</taxon>
    </lineage>
</organism>
<dbReference type="PANTHER" id="PTHR43434">
    <property type="entry name" value="PHOSPHOGLYCOLATE PHOSPHATASE"/>
    <property type="match status" value="1"/>
</dbReference>
<dbReference type="SFLD" id="SFLDS00003">
    <property type="entry name" value="Haloacid_Dehalogenase"/>
    <property type="match status" value="1"/>
</dbReference>
<evidence type="ECO:0000256" key="3">
    <source>
        <dbReference type="ARBA" id="ARBA00006171"/>
    </source>
</evidence>
<protein>
    <recommendedName>
        <fullName evidence="4">phosphoglycolate phosphatase</fullName>
        <ecNumber evidence="4">3.1.3.18</ecNumber>
    </recommendedName>
</protein>
<dbReference type="NCBIfam" id="TIGR01549">
    <property type="entry name" value="HAD-SF-IA-v1"/>
    <property type="match status" value="1"/>
</dbReference>
<dbReference type="InterPro" id="IPR023198">
    <property type="entry name" value="PGP-like_dom2"/>
</dbReference>
<comment type="pathway">
    <text evidence="2">Organic acid metabolism; glycolate biosynthesis; glycolate from 2-phosphoglycolate: step 1/1.</text>
</comment>
<keyword evidence="5" id="KW-0175">Coiled coil</keyword>
<dbReference type="Proteomes" id="UP001214854">
    <property type="component" value="Unassembled WGS sequence"/>
</dbReference>
<dbReference type="SUPFAM" id="SSF56784">
    <property type="entry name" value="HAD-like"/>
    <property type="match status" value="1"/>
</dbReference>
<dbReference type="InterPro" id="IPR023214">
    <property type="entry name" value="HAD_sf"/>
</dbReference>
<evidence type="ECO:0000313" key="7">
    <source>
        <dbReference type="Proteomes" id="UP001214854"/>
    </source>
</evidence>
<keyword evidence="6" id="KW-0378">Hydrolase</keyword>
<comment type="caution">
    <text evidence="6">The sequence shown here is derived from an EMBL/GenBank/DDBJ whole genome shotgun (WGS) entry which is preliminary data.</text>
</comment>
<dbReference type="InterPro" id="IPR006439">
    <property type="entry name" value="HAD-SF_hydro_IA"/>
</dbReference>
<accession>A0ABT5HU28</accession>
<evidence type="ECO:0000256" key="2">
    <source>
        <dbReference type="ARBA" id="ARBA00004818"/>
    </source>
</evidence>
<dbReference type="SFLD" id="SFLDG01129">
    <property type="entry name" value="C1.5:_HAD__Beta-PGM__Phosphata"/>
    <property type="match status" value="1"/>
</dbReference>
<dbReference type="InterPro" id="IPR036412">
    <property type="entry name" value="HAD-like_sf"/>
</dbReference>
<dbReference type="Pfam" id="PF13419">
    <property type="entry name" value="HAD_2"/>
    <property type="match status" value="1"/>
</dbReference>
<dbReference type="InterPro" id="IPR050155">
    <property type="entry name" value="HAD-like_hydrolase_sf"/>
</dbReference>
<sequence>MTILPDLTGYCLAFDLDGTLVETAPDIIGTLNEILADYKVPKFAYSDARKLVGRGARSLIQRGFAAANVPLDAAAEDPMVARFLDIYRDRIDRESTAFERLEDTLDALTAAGATLTVCTNKPTDLSVLLLTKLGLIDRFGSVRGADSVPDKKPHPGHLQACVDDVGLTMAKTILIGDSETDYLTAQNAGVPCVLVSFGYCDTPMEEMSPAALIHHFDELPTAIAGLAK</sequence>
<evidence type="ECO:0000256" key="1">
    <source>
        <dbReference type="ARBA" id="ARBA00000830"/>
    </source>
</evidence>
<comment type="similarity">
    <text evidence="3">Belongs to the HAD-like hydrolase superfamily. CbbY/CbbZ/Gph/YieH family.</text>
</comment>
<dbReference type="RefSeq" id="WP_272747923.1">
    <property type="nucleotide sequence ID" value="NZ_JAQQKX010000006.1"/>
</dbReference>
<dbReference type="Gene3D" id="1.10.150.240">
    <property type="entry name" value="Putative phosphatase, domain 2"/>
    <property type="match status" value="1"/>
</dbReference>
<dbReference type="EC" id="3.1.3.18" evidence="4"/>
<reference evidence="6 7" key="1">
    <citation type="submission" date="2023-01" db="EMBL/GenBank/DDBJ databases">
        <title>Novel species of the genus Asticcacaulis isolated from rivers.</title>
        <authorList>
            <person name="Lu H."/>
        </authorList>
    </citation>
    <scope>NUCLEOTIDE SEQUENCE [LARGE SCALE GENOMIC DNA]</scope>
    <source>
        <strain evidence="6 7">BYS171W</strain>
    </source>
</reference>
<proteinExistence type="inferred from homology"/>
<evidence type="ECO:0000256" key="4">
    <source>
        <dbReference type="ARBA" id="ARBA00013078"/>
    </source>
</evidence>
<dbReference type="InterPro" id="IPR041492">
    <property type="entry name" value="HAD_2"/>
</dbReference>
<dbReference type="EMBL" id="JAQQKX010000006">
    <property type="protein sequence ID" value="MDC7683453.1"/>
    <property type="molecule type" value="Genomic_DNA"/>
</dbReference>